<protein>
    <recommendedName>
        <fullName evidence="5">F-box domain-containing protein</fullName>
    </recommendedName>
</protein>
<evidence type="ECO:0000256" key="1">
    <source>
        <dbReference type="SAM" id="MobiDB-lite"/>
    </source>
</evidence>
<name>A0A3M7DH39_HORWE</name>
<reference evidence="3 4" key="1">
    <citation type="journal article" date="2018" name="BMC Genomics">
        <title>Genomic evidence for intraspecific hybridization in a clonal and extremely halotolerant yeast.</title>
        <authorList>
            <person name="Gostincar C."/>
            <person name="Stajich J.E."/>
            <person name="Zupancic J."/>
            <person name="Zalar P."/>
            <person name="Gunde-Cimerman N."/>
        </authorList>
    </citation>
    <scope>NUCLEOTIDE SEQUENCE [LARGE SCALE GENOMIC DNA]</scope>
    <source>
        <strain evidence="3 4">EXF-2682</strain>
    </source>
</reference>
<keyword evidence="2" id="KW-0732">Signal</keyword>
<dbReference type="VEuPathDB" id="FungiDB:BTJ68_09110"/>
<feature type="region of interest" description="Disordered" evidence="1">
    <location>
        <begin position="206"/>
        <end position="225"/>
    </location>
</feature>
<feature type="non-terminal residue" evidence="3">
    <location>
        <position position="1"/>
    </location>
</feature>
<organism evidence="3 4">
    <name type="scientific">Hortaea werneckii</name>
    <name type="common">Black yeast</name>
    <name type="synonym">Cladosporium werneckii</name>
    <dbReference type="NCBI Taxonomy" id="91943"/>
    <lineage>
        <taxon>Eukaryota</taxon>
        <taxon>Fungi</taxon>
        <taxon>Dikarya</taxon>
        <taxon>Ascomycota</taxon>
        <taxon>Pezizomycotina</taxon>
        <taxon>Dothideomycetes</taxon>
        <taxon>Dothideomycetidae</taxon>
        <taxon>Mycosphaerellales</taxon>
        <taxon>Teratosphaeriaceae</taxon>
        <taxon>Hortaea</taxon>
    </lineage>
</organism>
<proteinExistence type="predicted"/>
<gene>
    <name evidence="3" type="ORF">D0863_10558</name>
</gene>
<dbReference type="Proteomes" id="UP000269276">
    <property type="component" value="Unassembled WGS sequence"/>
</dbReference>
<dbReference type="OrthoDB" id="9981546at2759"/>
<dbReference type="AlphaFoldDB" id="A0A3M7DH39"/>
<evidence type="ECO:0000313" key="3">
    <source>
        <dbReference type="EMBL" id="RMY63413.1"/>
    </source>
</evidence>
<evidence type="ECO:0000313" key="4">
    <source>
        <dbReference type="Proteomes" id="UP000269276"/>
    </source>
</evidence>
<dbReference type="EMBL" id="QWIP01000463">
    <property type="protein sequence ID" value="RMY63413.1"/>
    <property type="molecule type" value="Genomic_DNA"/>
</dbReference>
<accession>A0A3M7DH39</accession>
<evidence type="ECO:0008006" key="5">
    <source>
        <dbReference type="Google" id="ProtNLM"/>
    </source>
</evidence>
<sequence length="327" mass="37271">HPQILLSIFSLFPTRDLLAFTPTCCHFHSLIQRVLHNRLQIAAGLDGYQLYLECHHPSARLTASTMFCLSTGTPGLRDIPQTNESDEREQYVGKIKKMGEMYSRFRPQRKEPDLFARPRRHPAVDIPGSRTWAVSNQVPQAQDGDRVTETVTVDAHDLFSQLSTSVYLGRREPRRGLLDSIQNVSEGTIRVWRNWLSEQCETKTFSDGTPVTVHHDSSSKRDRKELMVPGSLSDTLEDPRKDGSILWVNTRDDNVGIKFKVKEKKWRRTTAMPILFESDVEVAVSYEVEFEEILVRTAHLLFTLEEAQQQMANDGGRAIVFGSYVAI</sequence>
<feature type="signal peptide" evidence="2">
    <location>
        <begin position="1"/>
        <end position="19"/>
    </location>
</feature>
<feature type="chain" id="PRO_5018327323" description="F-box domain-containing protein" evidence="2">
    <location>
        <begin position="20"/>
        <end position="327"/>
    </location>
</feature>
<feature type="compositionally biased region" description="Basic and acidic residues" evidence="1">
    <location>
        <begin position="213"/>
        <end position="225"/>
    </location>
</feature>
<comment type="caution">
    <text evidence="3">The sequence shown here is derived from an EMBL/GenBank/DDBJ whole genome shotgun (WGS) entry which is preliminary data.</text>
</comment>
<evidence type="ECO:0000256" key="2">
    <source>
        <dbReference type="SAM" id="SignalP"/>
    </source>
</evidence>